<sequence length="140" mass="15755">MLFGIVALVIGFILLPLVIMLLIVFYFARIAAMLWEIGHNVLIWSLSDNKNVAPGTQPLPMMELNIPTTLEGSGHTDQPKLNAPEVMQVEEVPIANEEVNEKVVIALDKRLKRREGGSEHQETKVEHLKVPPSKRRCRLL</sequence>
<dbReference type="Proteomes" id="UP000325081">
    <property type="component" value="Unassembled WGS sequence"/>
</dbReference>
<keyword evidence="1" id="KW-0812">Transmembrane</keyword>
<reference evidence="3" key="1">
    <citation type="journal article" date="2019" name="Curr. Biol.">
        <title>Genome Sequence of Striga asiatica Provides Insight into the Evolution of Plant Parasitism.</title>
        <authorList>
            <person name="Yoshida S."/>
            <person name="Kim S."/>
            <person name="Wafula E.K."/>
            <person name="Tanskanen J."/>
            <person name="Kim Y.M."/>
            <person name="Honaas L."/>
            <person name="Yang Z."/>
            <person name="Spallek T."/>
            <person name="Conn C.E."/>
            <person name="Ichihashi Y."/>
            <person name="Cheong K."/>
            <person name="Cui S."/>
            <person name="Der J.P."/>
            <person name="Gundlach H."/>
            <person name="Jiao Y."/>
            <person name="Hori C."/>
            <person name="Ishida J.K."/>
            <person name="Kasahara H."/>
            <person name="Kiba T."/>
            <person name="Kim M.S."/>
            <person name="Koo N."/>
            <person name="Laohavisit A."/>
            <person name="Lee Y.H."/>
            <person name="Lumba S."/>
            <person name="McCourt P."/>
            <person name="Mortimer J.C."/>
            <person name="Mutuku J.M."/>
            <person name="Nomura T."/>
            <person name="Sasaki-Sekimoto Y."/>
            <person name="Seto Y."/>
            <person name="Wang Y."/>
            <person name="Wakatake T."/>
            <person name="Sakakibara H."/>
            <person name="Demura T."/>
            <person name="Yamaguchi S."/>
            <person name="Yoneyama K."/>
            <person name="Manabe R.I."/>
            <person name="Nelson D.C."/>
            <person name="Schulman A.H."/>
            <person name="Timko M.P."/>
            <person name="dePamphilis C.W."/>
            <person name="Choi D."/>
            <person name="Shirasu K."/>
        </authorList>
    </citation>
    <scope>NUCLEOTIDE SEQUENCE [LARGE SCALE GENOMIC DNA]</scope>
    <source>
        <strain evidence="3">cv. UVA1</strain>
    </source>
</reference>
<keyword evidence="3" id="KW-1185">Reference proteome</keyword>
<dbReference type="EMBL" id="BKCP01007959">
    <property type="protein sequence ID" value="GER47511.1"/>
    <property type="molecule type" value="Genomic_DNA"/>
</dbReference>
<feature type="transmembrane region" description="Helical" evidence="1">
    <location>
        <begin position="6"/>
        <end position="28"/>
    </location>
</feature>
<organism evidence="2 3">
    <name type="scientific">Striga asiatica</name>
    <name type="common">Asiatic witchweed</name>
    <name type="synonym">Buchnera asiatica</name>
    <dbReference type="NCBI Taxonomy" id="4170"/>
    <lineage>
        <taxon>Eukaryota</taxon>
        <taxon>Viridiplantae</taxon>
        <taxon>Streptophyta</taxon>
        <taxon>Embryophyta</taxon>
        <taxon>Tracheophyta</taxon>
        <taxon>Spermatophyta</taxon>
        <taxon>Magnoliopsida</taxon>
        <taxon>eudicotyledons</taxon>
        <taxon>Gunneridae</taxon>
        <taxon>Pentapetalae</taxon>
        <taxon>asterids</taxon>
        <taxon>lamiids</taxon>
        <taxon>Lamiales</taxon>
        <taxon>Orobanchaceae</taxon>
        <taxon>Buchnereae</taxon>
        <taxon>Striga</taxon>
    </lineage>
</organism>
<comment type="caution">
    <text evidence="2">The sequence shown here is derived from an EMBL/GenBank/DDBJ whole genome shotgun (WGS) entry which is preliminary data.</text>
</comment>
<keyword evidence="1" id="KW-0472">Membrane</keyword>
<evidence type="ECO:0000313" key="2">
    <source>
        <dbReference type="EMBL" id="GER47511.1"/>
    </source>
</evidence>
<proteinExistence type="predicted"/>
<keyword evidence="1" id="KW-1133">Transmembrane helix</keyword>
<dbReference type="AlphaFoldDB" id="A0A5A7QUB0"/>
<protein>
    <submittedName>
        <fullName evidence="2">Early-responsive to dehydration stress protein(ERD4)</fullName>
    </submittedName>
</protein>
<name>A0A5A7QUB0_STRAF</name>
<accession>A0A5A7QUB0</accession>
<gene>
    <name evidence="2" type="ORF">STAS_24623</name>
</gene>
<evidence type="ECO:0000313" key="3">
    <source>
        <dbReference type="Proteomes" id="UP000325081"/>
    </source>
</evidence>
<evidence type="ECO:0000256" key="1">
    <source>
        <dbReference type="SAM" id="Phobius"/>
    </source>
</evidence>